<dbReference type="RefSeq" id="WP_281760797.1">
    <property type="nucleotide sequence ID" value="NZ_AP026709.1"/>
</dbReference>
<evidence type="ECO:0000313" key="1">
    <source>
        <dbReference type="EMBL" id="BDQ38299.1"/>
    </source>
</evidence>
<evidence type="ECO:0008006" key="3">
    <source>
        <dbReference type="Google" id="ProtNLM"/>
    </source>
</evidence>
<sequence length="121" mass="13636">MKFTLELENDYLFSSTTGTVNTLEEMQQYATAILNKTYKYGIKRILLDQTGLKNNTSSLDASLLANSVEIDMAAVQGIRVATIVTPNEYSIAVTYENALFNRSLNCKTFMEKEQAMQWLTS</sequence>
<proteinExistence type="predicted"/>
<dbReference type="Proteomes" id="UP001317742">
    <property type="component" value="Chromosome"/>
</dbReference>
<evidence type="ECO:0000313" key="2">
    <source>
        <dbReference type="Proteomes" id="UP001317742"/>
    </source>
</evidence>
<keyword evidence="2" id="KW-1185">Reference proteome</keyword>
<reference evidence="1 2" key="1">
    <citation type="submission" date="2022-08" db="EMBL/GenBank/DDBJ databases">
        <title>Genome Sequence of the sulphate-reducing bacterium, Pseudodesulfovibrio sp. SYK.</title>
        <authorList>
            <person name="Kondo R."/>
            <person name="Kataoka T."/>
        </authorList>
    </citation>
    <scope>NUCLEOTIDE SEQUENCE [LARGE SCALE GENOMIC DNA]</scope>
    <source>
        <strain evidence="1 2">SYK</strain>
    </source>
</reference>
<dbReference type="EMBL" id="AP026709">
    <property type="protein sequence ID" value="BDQ38299.1"/>
    <property type="molecule type" value="Genomic_DNA"/>
</dbReference>
<protein>
    <recommendedName>
        <fullName evidence="3">STAS/SEC14 domain-containing protein</fullName>
    </recommendedName>
</protein>
<name>A0ABN6S4Z9_9BACT</name>
<organism evidence="1 2">
    <name type="scientific">Pseudodesulfovibrio nedwellii</name>
    <dbReference type="NCBI Taxonomy" id="2973072"/>
    <lineage>
        <taxon>Bacteria</taxon>
        <taxon>Pseudomonadati</taxon>
        <taxon>Thermodesulfobacteriota</taxon>
        <taxon>Desulfovibrionia</taxon>
        <taxon>Desulfovibrionales</taxon>
        <taxon>Desulfovibrionaceae</taxon>
    </lineage>
</organism>
<accession>A0ABN6S4Z9</accession>
<gene>
    <name evidence="1" type="ORF">SYK_26590</name>
</gene>